<evidence type="ECO:0000256" key="1">
    <source>
        <dbReference type="ARBA" id="ARBA00004141"/>
    </source>
</evidence>
<keyword evidence="2 5" id="KW-0812">Transmembrane</keyword>
<keyword evidence="3 5" id="KW-1133">Transmembrane helix</keyword>
<feature type="transmembrane region" description="Helical" evidence="5">
    <location>
        <begin position="94"/>
        <end position="113"/>
    </location>
</feature>
<keyword evidence="4 5" id="KW-0472">Membrane</keyword>
<evidence type="ECO:0000256" key="2">
    <source>
        <dbReference type="ARBA" id="ARBA00022692"/>
    </source>
</evidence>
<dbReference type="PANTHER" id="PTHR12560:SF0">
    <property type="entry name" value="LD18904P"/>
    <property type="match status" value="1"/>
</dbReference>
<dbReference type="PANTHER" id="PTHR12560">
    <property type="entry name" value="LONGEVITY ASSURANCE FACTOR 1 LAG1"/>
    <property type="match status" value="1"/>
</dbReference>
<accession>A0A6A0A2H8</accession>
<reference evidence="7 8" key="1">
    <citation type="submission" date="2020-02" db="EMBL/GenBank/DDBJ databases">
        <title>Draft genome sequence of Haematococcus lacustris strain NIES-144.</title>
        <authorList>
            <person name="Morimoto D."/>
            <person name="Nakagawa S."/>
            <person name="Yoshida T."/>
            <person name="Sawayama S."/>
        </authorList>
    </citation>
    <scope>NUCLEOTIDE SEQUENCE [LARGE SCALE GENOMIC DNA]</scope>
    <source>
        <strain evidence="7 8">NIES-144</strain>
    </source>
</reference>
<dbReference type="GO" id="GO:0046513">
    <property type="term" value="P:ceramide biosynthetic process"/>
    <property type="evidence" value="ECO:0007669"/>
    <property type="project" value="InterPro"/>
</dbReference>
<evidence type="ECO:0000259" key="6">
    <source>
        <dbReference type="Pfam" id="PF03798"/>
    </source>
</evidence>
<proteinExistence type="predicted"/>
<evidence type="ECO:0000256" key="4">
    <source>
        <dbReference type="ARBA" id="ARBA00023136"/>
    </source>
</evidence>
<dbReference type="GO" id="GO:0005789">
    <property type="term" value="C:endoplasmic reticulum membrane"/>
    <property type="evidence" value="ECO:0007669"/>
    <property type="project" value="UniProtKB-SubCell"/>
</dbReference>
<dbReference type="Proteomes" id="UP000485058">
    <property type="component" value="Unassembled WGS sequence"/>
</dbReference>
<feature type="non-terminal residue" evidence="7">
    <location>
        <position position="1"/>
    </location>
</feature>
<organism evidence="7 8">
    <name type="scientific">Haematococcus lacustris</name>
    <name type="common">Green alga</name>
    <name type="synonym">Haematococcus pluvialis</name>
    <dbReference type="NCBI Taxonomy" id="44745"/>
    <lineage>
        <taxon>Eukaryota</taxon>
        <taxon>Viridiplantae</taxon>
        <taxon>Chlorophyta</taxon>
        <taxon>core chlorophytes</taxon>
        <taxon>Chlorophyceae</taxon>
        <taxon>CS clade</taxon>
        <taxon>Chlamydomonadales</taxon>
        <taxon>Haematococcaceae</taxon>
        <taxon>Haematococcus</taxon>
    </lineage>
</organism>
<evidence type="ECO:0000313" key="7">
    <source>
        <dbReference type="EMBL" id="GFH25708.1"/>
    </source>
</evidence>
<dbReference type="GO" id="GO:0050291">
    <property type="term" value="F:sphingosine N-acyltransferase activity"/>
    <property type="evidence" value="ECO:0007669"/>
    <property type="project" value="InterPro"/>
</dbReference>
<evidence type="ECO:0000256" key="3">
    <source>
        <dbReference type="ARBA" id="ARBA00022989"/>
    </source>
</evidence>
<feature type="non-terminal residue" evidence="7">
    <location>
        <position position="117"/>
    </location>
</feature>
<comment type="subcellular location">
    <subcellularLocation>
        <location evidence="1">Membrane</location>
        <topology evidence="1">Multi-pass membrane protein</topology>
    </subcellularLocation>
</comment>
<dbReference type="Pfam" id="PF03798">
    <property type="entry name" value="TRAM_LAG1_CLN8"/>
    <property type="match status" value="1"/>
</dbReference>
<gene>
    <name evidence="7" type="ORF">HaLaN_23713</name>
</gene>
<evidence type="ECO:0000256" key="5">
    <source>
        <dbReference type="SAM" id="Phobius"/>
    </source>
</evidence>
<dbReference type="EMBL" id="BLLF01002895">
    <property type="protein sequence ID" value="GFH25708.1"/>
    <property type="molecule type" value="Genomic_DNA"/>
</dbReference>
<protein>
    <submittedName>
        <fullName evidence="7">TLC domain-containing protein</fullName>
    </submittedName>
</protein>
<dbReference type="AlphaFoldDB" id="A0A6A0A2H8"/>
<feature type="domain" description="TLC" evidence="6">
    <location>
        <begin position="15"/>
        <end position="114"/>
    </location>
</feature>
<dbReference type="InterPro" id="IPR016439">
    <property type="entry name" value="Lag1/Lac1-like"/>
</dbReference>
<evidence type="ECO:0000313" key="8">
    <source>
        <dbReference type="Proteomes" id="UP000485058"/>
    </source>
</evidence>
<dbReference type="InterPro" id="IPR006634">
    <property type="entry name" value="TLC-dom"/>
</dbReference>
<keyword evidence="8" id="KW-1185">Reference proteome</keyword>
<comment type="caution">
    <text evidence="7">The sequence shown here is derived from an EMBL/GenBank/DDBJ whole genome shotgun (WGS) entry which is preliminary data.</text>
</comment>
<name>A0A6A0A2H8_HAELA</name>
<sequence>MGRKDRAQQVFANIYIVVWSVATEILAVYVTVYENGGCTPWSTGPCLTGWPHHSLTKLQRLYMVLMFQFYLHEMVGSLMGIGSPLKTDMLVHHVATMGLIFGAYTVNVTRYGIMWQA</sequence>
<feature type="transmembrane region" description="Helical" evidence="5">
    <location>
        <begin position="12"/>
        <end position="32"/>
    </location>
</feature>